<comment type="caution">
    <text evidence="3">The sequence shown here is derived from an EMBL/GenBank/DDBJ whole genome shotgun (WGS) entry which is preliminary data.</text>
</comment>
<dbReference type="SUPFAM" id="SSF54001">
    <property type="entry name" value="Cysteine proteinases"/>
    <property type="match status" value="1"/>
</dbReference>
<dbReference type="PANTHER" id="PTHR12411">
    <property type="entry name" value="CYSTEINE PROTEASE FAMILY C1-RELATED"/>
    <property type="match status" value="1"/>
</dbReference>
<dbReference type="InterPro" id="IPR025661">
    <property type="entry name" value="Pept_asp_AS"/>
</dbReference>
<dbReference type="InterPro" id="IPR000169">
    <property type="entry name" value="Pept_cys_AS"/>
</dbReference>
<accession>A0ABP1HLG4</accession>
<comment type="similarity">
    <text evidence="1">Belongs to the peptidase C1 family.</text>
</comment>
<feature type="domain" description="Peptidase C1A papain C-terminal" evidence="2">
    <location>
        <begin position="1"/>
        <end position="206"/>
    </location>
</feature>
<dbReference type="InterPro" id="IPR038765">
    <property type="entry name" value="Papain-like_cys_pep_sf"/>
</dbReference>
<dbReference type="EMBL" id="CAXDID020000028">
    <property type="protein sequence ID" value="CAL5991985.1"/>
    <property type="molecule type" value="Genomic_DNA"/>
</dbReference>
<dbReference type="InterPro" id="IPR013128">
    <property type="entry name" value="Peptidase_C1A"/>
</dbReference>
<dbReference type="SMART" id="SM00645">
    <property type="entry name" value="Pept_C1"/>
    <property type="match status" value="1"/>
</dbReference>
<keyword evidence="4" id="KW-1185">Reference proteome</keyword>
<name>A0ABP1HLG4_9EUKA</name>
<evidence type="ECO:0000256" key="1">
    <source>
        <dbReference type="ARBA" id="ARBA00008455"/>
    </source>
</evidence>
<reference evidence="3 4" key="1">
    <citation type="submission" date="2024-07" db="EMBL/GenBank/DDBJ databases">
        <authorList>
            <person name="Akdeniz Z."/>
        </authorList>
    </citation>
    <scope>NUCLEOTIDE SEQUENCE [LARGE SCALE GENOMIC DNA]</scope>
</reference>
<dbReference type="PROSITE" id="PS00640">
    <property type="entry name" value="THIOL_PROTEASE_ASN"/>
    <property type="match status" value="1"/>
</dbReference>
<evidence type="ECO:0000259" key="2">
    <source>
        <dbReference type="SMART" id="SM00645"/>
    </source>
</evidence>
<dbReference type="PRINTS" id="PR00705">
    <property type="entry name" value="PAPAIN"/>
</dbReference>
<dbReference type="PROSITE" id="PS00139">
    <property type="entry name" value="THIOL_PROTEASE_CYS"/>
    <property type="match status" value="1"/>
</dbReference>
<dbReference type="Pfam" id="PF00112">
    <property type="entry name" value="Peptidase_C1"/>
    <property type="match status" value="1"/>
</dbReference>
<protein>
    <submittedName>
        <fullName evidence="3">Cathepsin_B</fullName>
    </submittedName>
</protein>
<dbReference type="Gene3D" id="3.90.70.10">
    <property type="entry name" value="Cysteine proteinases"/>
    <property type="match status" value="1"/>
</dbReference>
<organism evidence="3 4">
    <name type="scientific">Hexamita inflata</name>
    <dbReference type="NCBI Taxonomy" id="28002"/>
    <lineage>
        <taxon>Eukaryota</taxon>
        <taxon>Metamonada</taxon>
        <taxon>Diplomonadida</taxon>
        <taxon>Hexamitidae</taxon>
        <taxon>Hexamitinae</taxon>
        <taxon>Hexamita</taxon>
    </lineage>
</organism>
<proteinExistence type="inferred from homology"/>
<evidence type="ECO:0000313" key="4">
    <source>
        <dbReference type="Proteomes" id="UP001642409"/>
    </source>
</evidence>
<evidence type="ECO:0000313" key="3">
    <source>
        <dbReference type="EMBL" id="CAL5991985.1"/>
    </source>
</evidence>
<sequence>MAVRDQGICGSCWAFSAIGPFSDNRCISGKDSKRIQYSEQFMVSCDTDNEGCDGGYLDRDMAFLKKTGVPTEKCVQYQSGNDGETKICPRYCDDFSKIETVKSTGFTNVCTDEESIKNAITQGSLQTAFTVYSDFMYYKNGVYQHNYGYVEGGHAVTFVGYGEENGLTKYWVVRNSWGNAWGEQGYFRIRRGNNKCGIEEECYLVMV</sequence>
<dbReference type="InterPro" id="IPR000668">
    <property type="entry name" value="Peptidase_C1A_C"/>
</dbReference>
<dbReference type="Proteomes" id="UP001642409">
    <property type="component" value="Unassembled WGS sequence"/>
</dbReference>
<gene>
    <name evidence="3" type="ORF">HINF_LOCUS12359</name>
</gene>